<dbReference type="EnsemblMetazoa" id="ASIC011545-RA">
    <property type="protein sequence ID" value="ASIC011545-PA"/>
    <property type="gene ID" value="ASIC011545"/>
</dbReference>
<proteinExistence type="inferred from homology"/>
<dbReference type="Pfam" id="PF00089">
    <property type="entry name" value="Trypsin"/>
    <property type="match status" value="1"/>
</dbReference>
<evidence type="ECO:0000313" key="4">
    <source>
        <dbReference type="EnsemblMetazoa" id="ASIC011545-PA"/>
    </source>
</evidence>
<dbReference type="AlphaFoldDB" id="A0A084W063"/>
<feature type="domain" description="Peptidase S1" evidence="2">
    <location>
        <begin position="10"/>
        <end position="89"/>
    </location>
</feature>
<dbReference type="Proteomes" id="UP000030765">
    <property type="component" value="Unassembled WGS sequence"/>
</dbReference>
<evidence type="ECO:0000313" key="3">
    <source>
        <dbReference type="EMBL" id="KFB43607.1"/>
    </source>
</evidence>
<keyword evidence="5" id="KW-1185">Reference proteome</keyword>
<dbReference type="OrthoDB" id="10059102at2759"/>
<gene>
    <name evidence="3" type="ORF">ZHAS_00011545</name>
</gene>
<dbReference type="SUPFAM" id="SSF50494">
    <property type="entry name" value="Trypsin-like serine proteases"/>
    <property type="match status" value="1"/>
</dbReference>
<evidence type="ECO:0000313" key="5">
    <source>
        <dbReference type="Proteomes" id="UP000030765"/>
    </source>
</evidence>
<dbReference type="VEuPathDB" id="VectorBase:ASIC011545"/>
<dbReference type="EMBL" id="KE525262">
    <property type="protein sequence ID" value="KFB43607.1"/>
    <property type="molecule type" value="Genomic_DNA"/>
</dbReference>
<dbReference type="InterPro" id="IPR001254">
    <property type="entry name" value="Trypsin_dom"/>
</dbReference>
<organism evidence="3">
    <name type="scientific">Anopheles sinensis</name>
    <name type="common">Mosquito</name>
    <dbReference type="NCBI Taxonomy" id="74873"/>
    <lineage>
        <taxon>Eukaryota</taxon>
        <taxon>Metazoa</taxon>
        <taxon>Ecdysozoa</taxon>
        <taxon>Arthropoda</taxon>
        <taxon>Hexapoda</taxon>
        <taxon>Insecta</taxon>
        <taxon>Pterygota</taxon>
        <taxon>Neoptera</taxon>
        <taxon>Endopterygota</taxon>
        <taxon>Diptera</taxon>
        <taxon>Nematocera</taxon>
        <taxon>Culicoidea</taxon>
        <taxon>Culicidae</taxon>
        <taxon>Anophelinae</taxon>
        <taxon>Anopheles</taxon>
    </lineage>
</organism>
<comment type="similarity">
    <text evidence="1">Belongs to the peptidase S1 family. CLIP subfamily.</text>
</comment>
<name>A0A084W063_ANOSI</name>
<dbReference type="GO" id="GO:0004252">
    <property type="term" value="F:serine-type endopeptidase activity"/>
    <property type="evidence" value="ECO:0007669"/>
    <property type="project" value="InterPro"/>
</dbReference>
<dbReference type="VEuPathDB" id="VectorBase:ASIS009279"/>
<evidence type="ECO:0000256" key="1">
    <source>
        <dbReference type="ARBA" id="ARBA00024195"/>
    </source>
</evidence>
<dbReference type="GO" id="GO:0006508">
    <property type="term" value="P:proteolysis"/>
    <property type="evidence" value="ECO:0007669"/>
    <property type="project" value="InterPro"/>
</dbReference>
<evidence type="ECO:0000259" key="2">
    <source>
        <dbReference type="Pfam" id="PF00089"/>
    </source>
</evidence>
<dbReference type="EMBL" id="ATLV01019092">
    <property type="status" value="NOT_ANNOTATED_CDS"/>
    <property type="molecule type" value="Genomic_DNA"/>
</dbReference>
<protein>
    <submittedName>
        <fullName evidence="3">AGAP001250-PA-like protein</fullName>
    </submittedName>
</protein>
<accession>A0A084W063</accession>
<dbReference type="InterPro" id="IPR043504">
    <property type="entry name" value="Peptidase_S1_PA_chymotrypsin"/>
</dbReference>
<reference evidence="3 5" key="1">
    <citation type="journal article" date="2014" name="BMC Genomics">
        <title>Genome sequence of Anopheles sinensis provides insight into genetics basis of mosquito competence for malaria parasites.</title>
        <authorList>
            <person name="Zhou D."/>
            <person name="Zhang D."/>
            <person name="Ding G."/>
            <person name="Shi L."/>
            <person name="Hou Q."/>
            <person name="Ye Y."/>
            <person name="Xu Y."/>
            <person name="Zhou H."/>
            <person name="Xiong C."/>
            <person name="Li S."/>
            <person name="Yu J."/>
            <person name="Hong S."/>
            <person name="Yu X."/>
            <person name="Zou P."/>
            <person name="Chen C."/>
            <person name="Chang X."/>
            <person name="Wang W."/>
            <person name="Lv Y."/>
            <person name="Sun Y."/>
            <person name="Ma L."/>
            <person name="Shen B."/>
            <person name="Zhu C."/>
        </authorList>
    </citation>
    <scope>NUCLEOTIDE SEQUENCE [LARGE SCALE GENOMIC DNA]</scope>
</reference>
<dbReference type="Gene3D" id="2.40.10.10">
    <property type="entry name" value="Trypsin-like serine proteases"/>
    <property type="match status" value="2"/>
</dbReference>
<sequence length="91" mass="9893">MCMPAGHRDYTIEYDVSLLLAGADFVGQFIAPVLLPPATSGFAPGTMANATGWGLQTVPNSLPIQLQWVSLPLISNEECRTSWPSDWITEE</sequence>
<dbReference type="STRING" id="74873.A0A084W063"/>
<reference evidence="4" key="2">
    <citation type="submission" date="2020-05" db="UniProtKB">
        <authorList>
            <consortium name="EnsemblMetazoa"/>
        </authorList>
    </citation>
    <scope>IDENTIFICATION</scope>
</reference>
<dbReference type="InterPro" id="IPR009003">
    <property type="entry name" value="Peptidase_S1_PA"/>
</dbReference>